<dbReference type="OrthoDB" id="439943at2759"/>
<evidence type="ECO:0000256" key="2">
    <source>
        <dbReference type="ARBA" id="ARBA00007677"/>
    </source>
</evidence>
<organism evidence="7 8">
    <name type="scientific">[Candida] arabinofermentans NRRL YB-2248</name>
    <dbReference type="NCBI Taxonomy" id="983967"/>
    <lineage>
        <taxon>Eukaryota</taxon>
        <taxon>Fungi</taxon>
        <taxon>Dikarya</taxon>
        <taxon>Ascomycota</taxon>
        <taxon>Saccharomycotina</taxon>
        <taxon>Pichiomycetes</taxon>
        <taxon>Pichiales</taxon>
        <taxon>Pichiaceae</taxon>
        <taxon>Ogataea</taxon>
        <taxon>Ogataea/Candida clade</taxon>
    </lineage>
</organism>
<evidence type="ECO:0000313" key="8">
    <source>
        <dbReference type="Proteomes" id="UP000094801"/>
    </source>
</evidence>
<keyword evidence="3" id="KW-0328">Glycosyltransferase</keyword>
<proteinExistence type="inferred from homology"/>
<dbReference type="PANTHER" id="PTHR31121">
    <property type="entry name" value="ALPHA-1,2 MANNOSYLTRANSFERASE KTR1"/>
    <property type="match status" value="1"/>
</dbReference>
<dbReference type="GO" id="GO:0006487">
    <property type="term" value="P:protein N-linked glycosylation"/>
    <property type="evidence" value="ECO:0007669"/>
    <property type="project" value="TreeGrafter"/>
</dbReference>
<comment type="similarity">
    <text evidence="2">Belongs to the glycosyltransferase 15 family.</text>
</comment>
<evidence type="ECO:0000256" key="1">
    <source>
        <dbReference type="ARBA" id="ARBA00004606"/>
    </source>
</evidence>
<accession>A0A1E4SY55</accession>
<dbReference type="InterPro" id="IPR002685">
    <property type="entry name" value="Glyco_trans_15"/>
</dbReference>
<evidence type="ECO:0000313" key="7">
    <source>
        <dbReference type="EMBL" id="ODV84427.1"/>
    </source>
</evidence>
<dbReference type="GO" id="GO:0000026">
    <property type="term" value="F:alpha-1,2-mannosyltransferase activity"/>
    <property type="evidence" value="ECO:0007669"/>
    <property type="project" value="TreeGrafter"/>
</dbReference>
<sequence length="391" mass="47089">MLAAPALYKQYYCDRIQETTRQFSQNTDRELSLTFEASNVTTHNSKNELIQRENATILSLVRNSELDGMIESIQHVEYRFNKNYHYDWNFFNDEPFTEEFIKSVTEKVSGRAIFTTIPSSYWSIPSSIDQDKMKKSMERLVKENVLYADQISYRHMCRFNSGFFHKMKALESYQYYWRVEPKIKFNCDIPYDVFTTMREENKMYGFNMAMTEDSKTVRGLWDTVTEFFDEFPEYLEEGYNIDFISHHYIKGEIIFPKDVGNIEDKDRHYNLCHFWSNFEIANLDFFRSKRYEAFFERLDSTGNFFYERWGDAPIHTLAVTFMLKPDQLHYFDNTGYFHKPNSNCPASQRVREELNCDCHKSRDFSFHRWSCIPRYFKVFEMEFPEGVHINR</sequence>
<dbReference type="GO" id="GO:0016020">
    <property type="term" value="C:membrane"/>
    <property type="evidence" value="ECO:0007669"/>
    <property type="project" value="UniProtKB-SubCell"/>
</dbReference>
<evidence type="ECO:0000256" key="5">
    <source>
        <dbReference type="ARBA" id="ARBA00022968"/>
    </source>
</evidence>
<dbReference type="GO" id="GO:0005794">
    <property type="term" value="C:Golgi apparatus"/>
    <property type="evidence" value="ECO:0007669"/>
    <property type="project" value="TreeGrafter"/>
</dbReference>
<evidence type="ECO:0000256" key="4">
    <source>
        <dbReference type="ARBA" id="ARBA00022679"/>
    </source>
</evidence>
<keyword evidence="5" id="KW-0735">Signal-anchor</keyword>
<reference evidence="8" key="1">
    <citation type="submission" date="2016-04" db="EMBL/GenBank/DDBJ databases">
        <title>Comparative genomics of biotechnologically important yeasts.</title>
        <authorList>
            <consortium name="DOE Joint Genome Institute"/>
            <person name="Riley R."/>
            <person name="Haridas S."/>
            <person name="Wolfe K.H."/>
            <person name="Lopes M.R."/>
            <person name="Hittinger C.T."/>
            <person name="Goker M."/>
            <person name="Salamov A."/>
            <person name="Wisecaver J."/>
            <person name="Long T.M."/>
            <person name="Aerts A.L."/>
            <person name="Barry K."/>
            <person name="Choi C."/>
            <person name="Clum A."/>
            <person name="Coughlan A.Y."/>
            <person name="Deshpande S."/>
            <person name="Douglass A.P."/>
            <person name="Hanson S.J."/>
            <person name="Klenk H.-P."/>
            <person name="Labutti K."/>
            <person name="Lapidus A."/>
            <person name="Lindquist E."/>
            <person name="Lipzen A."/>
            <person name="Meier-Kolthoff J.P."/>
            <person name="Ohm R.A."/>
            <person name="Otillar R.P."/>
            <person name="Pangilinan J."/>
            <person name="Peng Y."/>
            <person name="Rokas A."/>
            <person name="Rosa C.A."/>
            <person name="Scheuner C."/>
            <person name="Sibirny A.A."/>
            <person name="Slot J.C."/>
            <person name="Stielow J.B."/>
            <person name="Sun H."/>
            <person name="Kurtzman C.P."/>
            <person name="Blackwell M."/>
            <person name="Grigoriev I.V."/>
            <person name="Jeffries T.W."/>
        </authorList>
    </citation>
    <scope>NUCLEOTIDE SEQUENCE [LARGE SCALE GENOMIC DNA]</scope>
    <source>
        <strain evidence="8">NRRL YB-2248</strain>
    </source>
</reference>
<evidence type="ECO:0000256" key="3">
    <source>
        <dbReference type="ARBA" id="ARBA00022676"/>
    </source>
</evidence>
<dbReference type="GO" id="GO:0006493">
    <property type="term" value="P:protein O-linked glycosylation"/>
    <property type="evidence" value="ECO:0007669"/>
    <property type="project" value="TreeGrafter"/>
</dbReference>
<dbReference type="PANTHER" id="PTHR31121:SF10">
    <property type="entry name" value="MANNOSYLTRANSFERASE KTR2-RELATED"/>
    <property type="match status" value="1"/>
</dbReference>
<dbReference type="AlphaFoldDB" id="A0A1E4SY55"/>
<name>A0A1E4SY55_9ASCO</name>
<comment type="subcellular location">
    <subcellularLocation>
        <location evidence="1">Membrane</location>
        <topology evidence="1">Single-pass type II membrane protein</topology>
    </subcellularLocation>
</comment>
<dbReference type="Gene3D" id="3.90.550.10">
    <property type="entry name" value="Spore Coat Polysaccharide Biosynthesis Protein SpsA, Chain A"/>
    <property type="match status" value="1"/>
</dbReference>
<dbReference type="EMBL" id="KV453857">
    <property type="protein sequence ID" value="ODV84427.1"/>
    <property type="molecule type" value="Genomic_DNA"/>
</dbReference>
<dbReference type="InterPro" id="IPR029044">
    <property type="entry name" value="Nucleotide-diphossugar_trans"/>
</dbReference>
<dbReference type="Proteomes" id="UP000094801">
    <property type="component" value="Unassembled WGS sequence"/>
</dbReference>
<keyword evidence="4 7" id="KW-0808">Transferase</keyword>
<dbReference type="GO" id="GO:0000032">
    <property type="term" value="P:cell wall mannoprotein biosynthetic process"/>
    <property type="evidence" value="ECO:0007669"/>
    <property type="project" value="TreeGrafter"/>
</dbReference>
<dbReference type="Pfam" id="PF01793">
    <property type="entry name" value="Glyco_transf_15"/>
    <property type="match status" value="1"/>
</dbReference>
<keyword evidence="8" id="KW-1185">Reference proteome</keyword>
<dbReference type="FunFam" id="3.90.550.10:FF:000051">
    <property type="entry name" value="Alpha-1,2-mannosyltransferase (Ktr4)"/>
    <property type="match status" value="1"/>
</dbReference>
<dbReference type="PIRSF" id="PIRSF018153">
    <property type="entry name" value="Glyco_trans_15"/>
    <property type="match status" value="1"/>
</dbReference>
<feature type="active site" description="Nucleophile" evidence="6">
    <location>
        <position position="279"/>
    </location>
</feature>
<protein>
    <submittedName>
        <fullName evidence="7">Glycosyltransferase family 15 protein</fullName>
    </submittedName>
</protein>
<keyword evidence="5" id="KW-0812">Transmembrane</keyword>
<gene>
    <name evidence="7" type="ORF">CANARDRAFT_8776</name>
</gene>
<dbReference type="SUPFAM" id="SSF53448">
    <property type="entry name" value="Nucleotide-diphospho-sugar transferases"/>
    <property type="match status" value="1"/>
</dbReference>
<evidence type="ECO:0000256" key="6">
    <source>
        <dbReference type="PIRSR" id="PIRSR018153-1"/>
    </source>
</evidence>